<protein>
    <submittedName>
        <fullName evidence="3">Uncharacterized protein</fullName>
    </submittedName>
</protein>
<feature type="region of interest" description="Disordered" evidence="2">
    <location>
        <begin position="1"/>
        <end position="39"/>
    </location>
</feature>
<dbReference type="EMBL" id="KZ819333">
    <property type="protein sequence ID" value="PWN18906.1"/>
    <property type="molecule type" value="Genomic_DNA"/>
</dbReference>
<feature type="region of interest" description="Disordered" evidence="2">
    <location>
        <begin position="466"/>
        <end position="742"/>
    </location>
</feature>
<accession>A0A316U0G3</accession>
<keyword evidence="1" id="KW-0175">Coiled coil</keyword>
<evidence type="ECO:0000256" key="2">
    <source>
        <dbReference type="SAM" id="MobiDB-lite"/>
    </source>
</evidence>
<reference evidence="3 4" key="1">
    <citation type="journal article" date="2018" name="Mol. Biol. Evol.">
        <title>Broad Genomic Sampling Reveals a Smut Pathogenic Ancestry of the Fungal Clade Ustilaginomycotina.</title>
        <authorList>
            <person name="Kijpornyongpan T."/>
            <person name="Mondo S.J."/>
            <person name="Barry K."/>
            <person name="Sandor L."/>
            <person name="Lee J."/>
            <person name="Lipzen A."/>
            <person name="Pangilinan J."/>
            <person name="LaButti K."/>
            <person name="Hainaut M."/>
            <person name="Henrissat B."/>
            <person name="Grigoriev I.V."/>
            <person name="Spatafora J.W."/>
            <person name="Aime M.C."/>
        </authorList>
    </citation>
    <scope>NUCLEOTIDE SEQUENCE [LARGE SCALE GENOMIC DNA]</scope>
    <source>
        <strain evidence="3 4">MCA 4718</strain>
    </source>
</reference>
<feature type="compositionally biased region" description="Polar residues" evidence="2">
    <location>
        <begin position="708"/>
        <end position="723"/>
    </location>
</feature>
<gene>
    <name evidence="3" type="ORF">BCV69DRAFT_284526</name>
</gene>
<keyword evidence="4" id="KW-1185">Reference proteome</keyword>
<organism evidence="3 4">
    <name type="scientific">Pseudomicrostroma glucosiphilum</name>
    <dbReference type="NCBI Taxonomy" id="1684307"/>
    <lineage>
        <taxon>Eukaryota</taxon>
        <taxon>Fungi</taxon>
        <taxon>Dikarya</taxon>
        <taxon>Basidiomycota</taxon>
        <taxon>Ustilaginomycotina</taxon>
        <taxon>Exobasidiomycetes</taxon>
        <taxon>Microstromatales</taxon>
        <taxon>Microstromatales incertae sedis</taxon>
        <taxon>Pseudomicrostroma</taxon>
    </lineage>
</organism>
<dbReference type="GeneID" id="37014804"/>
<dbReference type="AlphaFoldDB" id="A0A316U0G3"/>
<feature type="compositionally biased region" description="Low complexity" evidence="2">
    <location>
        <begin position="294"/>
        <end position="310"/>
    </location>
</feature>
<sequence length="742" mass="78722">MVPVTPSSVSSSASTSRDTSFQADSRPDGSSSHIPRVAQDDDVLAQQRLDKFVDLVYDRLNARTNFVPSLAERLKAIETCLGIETTDDSFDGSNGASRKQRNHLTEVRDKSRLTGALFSTISSLTARLDEAEAALDASATAYASHEVQLDRLGQAVSINTFLAQQLASNLASSKLADVEPTTTMLALQQALGALRAQIQRHETRSKNKEEEWSKQNGQYELRLGQVKKSKFHLTLQHASPREPLPRSPVFWPDAPFREKDVAPLQADEANVEPKAPANELKTLPDIVLDSTAVDPPSSQPSSSDLSDPSSIYTPPLKNASLIGDGSSHNDVNAEPTLVHEQPSQVPSTPLTTEASEGMRTVATSEVGSAKDDSAITLAGDDACQSKAPCALASDREGLHRVESAGRSNNSEGLAATYMCPSPVPVPSQPTKPQRKVSFELRTAADERQIAGPSDSTRKIVGVLKNGAKLQVRPSASASSTSPSWLLSSRPSQLLSHSGAHEAQPASVPGSTNNGQRKIKVLPPKLPSASGSGQEAKSNKVPVHPVRGNTAHTGASTGAPGPTLKSVSEAAASNASVKEQLNKQTAATDASNQDPFASKKRRHEEESTRKEARQKQGTGASCSSATAGPAKRSSSSQKRLRRRRRAEVLREMTATPLQPSDDGARREGPDADTWWELPLSQSSPSSQSSRQASGTSAQGSAATAKSKETGITQEQVGSNSSQGHRSSDYDLWGSAAGSSPCPQ</sequence>
<feature type="compositionally biased region" description="Low complexity" evidence="2">
    <location>
        <begin position="1"/>
        <end position="20"/>
    </location>
</feature>
<evidence type="ECO:0000313" key="3">
    <source>
        <dbReference type="EMBL" id="PWN18906.1"/>
    </source>
</evidence>
<dbReference type="RefSeq" id="XP_025346066.1">
    <property type="nucleotide sequence ID" value="XM_025493070.1"/>
</dbReference>
<dbReference type="Proteomes" id="UP000245942">
    <property type="component" value="Unassembled WGS sequence"/>
</dbReference>
<feature type="region of interest" description="Disordered" evidence="2">
    <location>
        <begin position="401"/>
        <end position="434"/>
    </location>
</feature>
<feature type="compositionally biased region" description="Low complexity" evidence="2">
    <location>
        <begin position="679"/>
        <end position="703"/>
    </location>
</feature>
<feature type="region of interest" description="Disordered" evidence="2">
    <location>
        <begin position="289"/>
        <end position="357"/>
    </location>
</feature>
<feature type="compositionally biased region" description="Low complexity" evidence="2">
    <location>
        <begin position="564"/>
        <end position="578"/>
    </location>
</feature>
<feature type="compositionally biased region" description="Polar residues" evidence="2">
    <location>
        <begin position="581"/>
        <end position="594"/>
    </location>
</feature>
<evidence type="ECO:0000313" key="4">
    <source>
        <dbReference type="Proteomes" id="UP000245942"/>
    </source>
</evidence>
<feature type="coiled-coil region" evidence="1">
    <location>
        <begin position="184"/>
        <end position="211"/>
    </location>
</feature>
<proteinExistence type="predicted"/>
<evidence type="ECO:0000256" key="1">
    <source>
        <dbReference type="SAM" id="Coils"/>
    </source>
</evidence>
<feature type="compositionally biased region" description="Polar residues" evidence="2">
    <location>
        <begin position="614"/>
        <end position="625"/>
    </location>
</feature>
<feature type="compositionally biased region" description="Low complexity" evidence="2">
    <location>
        <begin position="473"/>
        <end position="497"/>
    </location>
</feature>
<feature type="compositionally biased region" description="Polar residues" evidence="2">
    <location>
        <begin position="341"/>
        <end position="354"/>
    </location>
</feature>
<feature type="compositionally biased region" description="Basic and acidic residues" evidence="2">
    <location>
        <begin position="602"/>
        <end position="613"/>
    </location>
</feature>
<name>A0A316U0G3_9BASI</name>